<reference evidence="1" key="2">
    <citation type="journal article" date="2015" name="Data Brief">
        <title>Shoot transcriptome of the giant reed, Arundo donax.</title>
        <authorList>
            <person name="Barrero R.A."/>
            <person name="Guerrero F.D."/>
            <person name="Moolhuijzen P."/>
            <person name="Goolsby J.A."/>
            <person name="Tidwell J."/>
            <person name="Bellgard S.E."/>
            <person name="Bellgard M.I."/>
        </authorList>
    </citation>
    <scope>NUCLEOTIDE SEQUENCE</scope>
    <source>
        <tissue evidence="1">Shoot tissue taken approximately 20 cm above the soil surface</tissue>
    </source>
</reference>
<dbReference type="EMBL" id="GBRH01273473">
    <property type="protein sequence ID" value="JAD24422.1"/>
    <property type="molecule type" value="Transcribed_RNA"/>
</dbReference>
<organism evidence="1">
    <name type="scientific">Arundo donax</name>
    <name type="common">Giant reed</name>
    <name type="synonym">Donax arundinaceus</name>
    <dbReference type="NCBI Taxonomy" id="35708"/>
    <lineage>
        <taxon>Eukaryota</taxon>
        <taxon>Viridiplantae</taxon>
        <taxon>Streptophyta</taxon>
        <taxon>Embryophyta</taxon>
        <taxon>Tracheophyta</taxon>
        <taxon>Spermatophyta</taxon>
        <taxon>Magnoliopsida</taxon>
        <taxon>Liliopsida</taxon>
        <taxon>Poales</taxon>
        <taxon>Poaceae</taxon>
        <taxon>PACMAD clade</taxon>
        <taxon>Arundinoideae</taxon>
        <taxon>Arundineae</taxon>
        <taxon>Arundo</taxon>
    </lineage>
</organism>
<accession>A0A0A8YNT4</accession>
<evidence type="ECO:0000313" key="1">
    <source>
        <dbReference type="EMBL" id="JAD24422.1"/>
    </source>
</evidence>
<proteinExistence type="predicted"/>
<sequence>MHVCTFPWPIFRTENMQKIGNDSHFQRPCYDEEINTACICMQGVRR</sequence>
<protein>
    <submittedName>
        <fullName evidence="1">Uncharacterized protein</fullName>
    </submittedName>
</protein>
<dbReference type="AlphaFoldDB" id="A0A0A8YNT4"/>
<name>A0A0A8YNT4_ARUDO</name>
<reference evidence="1" key="1">
    <citation type="submission" date="2014-09" db="EMBL/GenBank/DDBJ databases">
        <authorList>
            <person name="Magalhaes I.L.F."/>
            <person name="Oliveira U."/>
            <person name="Santos F.R."/>
            <person name="Vidigal T.H.D.A."/>
            <person name="Brescovit A.D."/>
            <person name="Santos A.J."/>
        </authorList>
    </citation>
    <scope>NUCLEOTIDE SEQUENCE</scope>
    <source>
        <tissue evidence="1">Shoot tissue taken approximately 20 cm above the soil surface</tissue>
    </source>
</reference>